<sequence>MTTMWTAGAAVAQDRVVSPGTVIVDDDGVIEAVVPRRVTGAHDLGSRSLLVPGAVDLHGDAAERFAEPRPGARMPLTVAVRALDQRLAAAGVTTACTALSLTSEKDGLHDRASVEALGHELRGLADPRVDHRLHLRVLAAGDENVVAAEHLLRRGGVAVLSVLAGSPLGWPTATDSCGCADRAEPAPVTTADHDGEATPDTSHEERLERLAAAARRAHVPLAWHHPESPETIARAAALGTTIAQFPATVHTARAAGPAGMVVAMGAPSLLLRRVTRGALSARQALAASTLDVLVSDYYPEALWPAVLDTALPLPEAVDLITDAPARALRLTDRGALAPGRRGDLVALRPDGTVRRTVVGGRVVH</sequence>
<dbReference type="InterPro" id="IPR032466">
    <property type="entry name" value="Metal_Hydrolase"/>
</dbReference>
<gene>
    <name evidence="4" type="ORF">AQ490_18085</name>
</gene>
<comment type="similarity">
    <text evidence="1">Belongs to the metallo-dependent hydrolases superfamily. NagA family.</text>
</comment>
<comment type="caution">
    <text evidence="4">The sequence shown here is derived from an EMBL/GenBank/DDBJ whole genome shotgun (WGS) entry which is preliminary data.</text>
</comment>
<dbReference type="STRING" id="76728.AQ490_18085"/>
<dbReference type="Gene3D" id="2.30.40.10">
    <property type="entry name" value="Urease, subunit C, domain 1"/>
    <property type="match status" value="1"/>
</dbReference>
<dbReference type="Gene3D" id="3.20.20.140">
    <property type="entry name" value="Metal-dependent hydrolases"/>
    <property type="match status" value="1"/>
</dbReference>
<evidence type="ECO:0000256" key="2">
    <source>
        <dbReference type="ARBA" id="ARBA00022801"/>
    </source>
</evidence>
<evidence type="ECO:0000256" key="1">
    <source>
        <dbReference type="ARBA" id="ARBA00010716"/>
    </source>
</evidence>
<evidence type="ECO:0000259" key="3">
    <source>
        <dbReference type="Pfam" id="PF01979"/>
    </source>
</evidence>
<dbReference type="RefSeq" id="WP_018385471.1">
    <property type="nucleotide sequence ID" value="NZ_LLZU01000008.1"/>
</dbReference>
<dbReference type="AlphaFoldDB" id="A0A0T6LVC0"/>
<keyword evidence="5" id="KW-1185">Reference proteome</keyword>
<proteinExistence type="inferred from homology"/>
<dbReference type="InterPro" id="IPR011059">
    <property type="entry name" value="Metal-dep_hydrolase_composite"/>
</dbReference>
<keyword evidence="2" id="KW-0378">Hydrolase</keyword>
<dbReference type="EMBL" id="LLZU01000008">
    <property type="protein sequence ID" value="KRV49968.1"/>
    <property type="molecule type" value="Genomic_DNA"/>
</dbReference>
<feature type="domain" description="Amidohydrolase-related" evidence="3">
    <location>
        <begin position="204"/>
        <end position="363"/>
    </location>
</feature>
<dbReference type="Proteomes" id="UP000050867">
    <property type="component" value="Unassembled WGS sequence"/>
</dbReference>
<evidence type="ECO:0000313" key="4">
    <source>
        <dbReference type="EMBL" id="KRV49968.1"/>
    </source>
</evidence>
<dbReference type="PANTHER" id="PTHR11113">
    <property type="entry name" value="N-ACETYLGLUCOSAMINE-6-PHOSPHATE DEACETYLASE"/>
    <property type="match status" value="1"/>
</dbReference>
<dbReference type="InterPro" id="IPR006680">
    <property type="entry name" value="Amidohydro-rel"/>
</dbReference>
<reference evidence="4 5" key="1">
    <citation type="submission" date="2015-10" db="EMBL/GenBank/DDBJ databases">
        <title>Draft genome sequence of pyrrolomycin-producing Streptomyces vitaminophilus.</title>
        <authorList>
            <person name="Graham D.E."/>
            <person name="Mahan K.M."/>
            <person name="Klingeman D.M."/>
            <person name="Hettich R.L."/>
            <person name="Parry R.J."/>
        </authorList>
    </citation>
    <scope>NUCLEOTIDE SEQUENCE [LARGE SCALE GENOMIC DNA]</scope>
    <source>
        <strain evidence="4 5">ATCC 31673</strain>
    </source>
</reference>
<accession>A0A0T6LVC0</accession>
<dbReference type="SUPFAM" id="SSF51556">
    <property type="entry name" value="Metallo-dependent hydrolases"/>
    <property type="match status" value="1"/>
</dbReference>
<dbReference type="eggNOG" id="COG3454">
    <property type="taxonomic scope" value="Bacteria"/>
</dbReference>
<dbReference type="OrthoDB" id="3514520at2"/>
<evidence type="ECO:0000313" key="5">
    <source>
        <dbReference type="Proteomes" id="UP000050867"/>
    </source>
</evidence>
<name>A0A0T6LVC0_WENVI</name>
<dbReference type="Pfam" id="PF01979">
    <property type="entry name" value="Amidohydro_1"/>
    <property type="match status" value="1"/>
</dbReference>
<dbReference type="GO" id="GO:0006046">
    <property type="term" value="P:N-acetylglucosamine catabolic process"/>
    <property type="evidence" value="ECO:0007669"/>
    <property type="project" value="TreeGrafter"/>
</dbReference>
<protein>
    <recommendedName>
        <fullName evidence="3">Amidohydrolase-related domain-containing protein</fullName>
    </recommendedName>
</protein>
<dbReference type="SUPFAM" id="SSF51338">
    <property type="entry name" value="Composite domain of metallo-dependent hydrolases"/>
    <property type="match status" value="1"/>
</dbReference>
<organism evidence="4 5">
    <name type="scientific">Wenjunlia vitaminophila</name>
    <name type="common">Streptomyces vitaminophilus</name>
    <dbReference type="NCBI Taxonomy" id="76728"/>
    <lineage>
        <taxon>Bacteria</taxon>
        <taxon>Bacillati</taxon>
        <taxon>Actinomycetota</taxon>
        <taxon>Actinomycetes</taxon>
        <taxon>Kitasatosporales</taxon>
        <taxon>Streptomycetaceae</taxon>
        <taxon>Wenjunlia</taxon>
    </lineage>
</organism>
<dbReference type="GO" id="GO:0008448">
    <property type="term" value="F:N-acetylglucosamine-6-phosphate deacetylase activity"/>
    <property type="evidence" value="ECO:0007669"/>
    <property type="project" value="TreeGrafter"/>
</dbReference>
<dbReference type="PANTHER" id="PTHR11113:SF14">
    <property type="entry name" value="N-ACETYLGLUCOSAMINE-6-PHOSPHATE DEACETYLASE"/>
    <property type="match status" value="1"/>
</dbReference>